<dbReference type="EMBL" id="JAUTDP010000013">
    <property type="protein sequence ID" value="KAK3391327.1"/>
    <property type="molecule type" value="Genomic_DNA"/>
</dbReference>
<feature type="compositionally biased region" description="Polar residues" evidence="1">
    <location>
        <begin position="230"/>
        <end position="267"/>
    </location>
</feature>
<dbReference type="AlphaFoldDB" id="A0AAE0U583"/>
<dbReference type="Proteomes" id="UP001281003">
    <property type="component" value="Unassembled WGS sequence"/>
</dbReference>
<sequence>MEAPSSFATPAPKRKRPLPFGPTIPNLNQTRTSTGLAGEFTFELRPSNDEDGSKSPRSSVAYRLQHMFLNGGGLGGTSSGAVFGTSGAMAPKRTSTSMSTASQPSLSQQHQSLSQTQRPVELFGFPFPLFSLSRDTQDSEEEHVRPDGSRKRAKIHDRDLDMTGVAETLLRSPASTNNDRTAFEAAGPTSSSSMPPPSTPVQRQSGASNTANGSNSKRLLAPKKGVQFNVDPTGNQHSQTPDNMDTTSDARHTQTPNSDMKIPSSSPLYSVAKVNPMFTFTPTQRPLAPKPPNISMPPPSFKLKGPPRGRPRPPKPAASTSTSVPEPPATVIDPLRASLTWQESEITIYDPDDSDDDGTGINGIGFKPTPEMEHARRMKRKKQLAEYRKREMGDARARRKERRAGADGFVGSGNEGAGSGSNSAVKGRDIATPKSKLKAEKRRVRFMETVTNTVVELPPATVPRGEDTVMEGVTKIETAAAVDVVGGTGGVDGGGGGGGNTVESGMAGAGADLAAMEA</sequence>
<accession>A0AAE0U583</accession>
<reference evidence="2" key="2">
    <citation type="submission" date="2023-07" db="EMBL/GenBank/DDBJ databases">
        <authorList>
            <consortium name="Lawrence Berkeley National Laboratory"/>
            <person name="Haridas S."/>
            <person name="Hensen N."/>
            <person name="Bonometti L."/>
            <person name="Westerberg I."/>
            <person name="Brannstrom I.O."/>
            <person name="Guillou S."/>
            <person name="Cros-Aarteil S."/>
            <person name="Calhoun S."/>
            <person name="Kuo A."/>
            <person name="Mondo S."/>
            <person name="Pangilinan J."/>
            <person name="Riley R."/>
            <person name="LaButti K."/>
            <person name="Andreopoulos B."/>
            <person name="Lipzen A."/>
            <person name="Chen C."/>
            <person name="Yanf M."/>
            <person name="Daum C."/>
            <person name="Ng V."/>
            <person name="Clum A."/>
            <person name="Steindorff A."/>
            <person name="Ohm R."/>
            <person name="Martin F."/>
            <person name="Silar P."/>
            <person name="Natvig D."/>
            <person name="Lalanne C."/>
            <person name="Gautier V."/>
            <person name="Ament-velasquez S.L."/>
            <person name="Kruys A."/>
            <person name="Hutchinson M.I."/>
            <person name="Powell A.J."/>
            <person name="Barry K."/>
            <person name="Miller A.N."/>
            <person name="Grigoriev I.V."/>
            <person name="Debuchy R."/>
            <person name="Gladieux P."/>
            <person name="Thoren M.H."/>
            <person name="Johannesson H."/>
        </authorList>
    </citation>
    <scope>NUCLEOTIDE SEQUENCE</scope>
    <source>
        <strain evidence="2">FGSC 1904</strain>
    </source>
</reference>
<feature type="compositionally biased region" description="Low complexity" evidence="1">
    <location>
        <begin position="102"/>
        <end position="115"/>
    </location>
</feature>
<feature type="region of interest" description="Disordered" evidence="1">
    <location>
        <begin position="85"/>
        <end position="120"/>
    </location>
</feature>
<comment type="caution">
    <text evidence="2">The sequence shown here is derived from an EMBL/GenBank/DDBJ whole genome shotgun (WGS) entry which is preliminary data.</text>
</comment>
<feature type="region of interest" description="Disordered" evidence="1">
    <location>
        <begin position="133"/>
        <end position="267"/>
    </location>
</feature>
<organism evidence="2 3">
    <name type="scientific">Sordaria brevicollis</name>
    <dbReference type="NCBI Taxonomy" id="83679"/>
    <lineage>
        <taxon>Eukaryota</taxon>
        <taxon>Fungi</taxon>
        <taxon>Dikarya</taxon>
        <taxon>Ascomycota</taxon>
        <taxon>Pezizomycotina</taxon>
        <taxon>Sordariomycetes</taxon>
        <taxon>Sordariomycetidae</taxon>
        <taxon>Sordariales</taxon>
        <taxon>Sordariaceae</taxon>
        <taxon>Sordaria</taxon>
    </lineage>
</organism>
<keyword evidence="3" id="KW-1185">Reference proteome</keyword>
<evidence type="ECO:0000313" key="2">
    <source>
        <dbReference type="EMBL" id="KAK3391327.1"/>
    </source>
</evidence>
<reference evidence="2" key="1">
    <citation type="journal article" date="2023" name="Mol. Phylogenet. Evol.">
        <title>Genome-scale phylogeny and comparative genomics of the fungal order Sordariales.</title>
        <authorList>
            <person name="Hensen N."/>
            <person name="Bonometti L."/>
            <person name="Westerberg I."/>
            <person name="Brannstrom I.O."/>
            <person name="Guillou S."/>
            <person name="Cros-Aarteil S."/>
            <person name="Calhoun S."/>
            <person name="Haridas S."/>
            <person name="Kuo A."/>
            <person name="Mondo S."/>
            <person name="Pangilinan J."/>
            <person name="Riley R."/>
            <person name="LaButti K."/>
            <person name="Andreopoulos B."/>
            <person name="Lipzen A."/>
            <person name="Chen C."/>
            <person name="Yan M."/>
            <person name="Daum C."/>
            <person name="Ng V."/>
            <person name="Clum A."/>
            <person name="Steindorff A."/>
            <person name="Ohm R.A."/>
            <person name="Martin F."/>
            <person name="Silar P."/>
            <person name="Natvig D.O."/>
            <person name="Lalanne C."/>
            <person name="Gautier V."/>
            <person name="Ament-Velasquez S.L."/>
            <person name="Kruys A."/>
            <person name="Hutchinson M.I."/>
            <person name="Powell A.J."/>
            <person name="Barry K."/>
            <person name="Miller A.N."/>
            <person name="Grigoriev I.V."/>
            <person name="Debuchy R."/>
            <person name="Gladieux P."/>
            <person name="Hiltunen Thoren M."/>
            <person name="Johannesson H."/>
        </authorList>
    </citation>
    <scope>NUCLEOTIDE SEQUENCE</scope>
    <source>
        <strain evidence="2">FGSC 1904</strain>
    </source>
</reference>
<protein>
    <submittedName>
        <fullName evidence="2">Uncharacterized protein</fullName>
    </submittedName>
</protein>
<feature type="region of interest" description="Disordered" evidence="1">
    <location>
        <begin position="1"/>
        <end position="33"/>
    </location>
</feature>
<evidence type="ECO:0000313" key="3">
    <source>
        <dbReference type="Proteomes" id="UP001281003"/>
    </source>
</evidence>
<feature type="compositionally biased region" description="Pro residues" evidence="1">
    <location>
        <begin position="288"/>
        <end position="300"/>
    </location>
</feature>
<feature type="compositionally biased region" description="Basic and acidic residues" evidence="1">
    <location>
        <begin position="383"/>
        <end position="396"/>
    </location>
</feature>
<proteinExistence type="predicted"/>
<gene>
    <name evidence="2" type="ORF">B0T20DRAFT_76893</name>
</gene>
<evidence type="ECO:0000256" key="1">
    <source>
        <dbReference type="SAM" id="MobiDB-lite"/>
    </source>
</evidence>
<feature type="compositionally biased region" description="Gly residues" evidence="1">
    <location>
        <begin position="408"/>
        <end position="419"/>
    </location>
</feature>
<feature type="region of interest" description="Disordered" evidence="1">
    <location>
        <begin position="280"/>
        <end position="439"/>
    </location>
</feature>
<name>A0AAE0U583_SORBR</name>
<feature type="compositionally biased region" description="Low complexity" evidence="1">
    <location>
        <begin position="205"/>
        <end position="216"/>
    </location>
</feature>
<feature type="compositionally biased region" description="Basic and acidic residues" evidence="1">
    <location>
        <begin position="142"/>
        <end position="161"/>
    </location>
</feature>